<keyword evidence="2" id="KW-1185">Reference proteome</keyword>
<comment type="caution">
    <text evidence="1">The sequence shown here is derived from an EMBL/GenBank/DDBJ whole genome shotgun (WGS) entry which is preliminary data.</text>
</comment>
<dbReference type="Proteomes" id="UP001596037">
    <property type="component" value="Unassembled WGS sequence"/>
</dbReference>
<dbReference type="InterPro" id="IPR046137">
    <property type="entry name" value="DUF6139"/>
</dbReference>
<name>A0ABW0NBV4_9BURK</name>
<gene>
    <name evidence="1" type="ORF">ACFPOE_07535</name>
</gene>
<proteinExistence type="predicted"/>
<organism evidence="1 2">
    <name type="scientific">Caenimonas terrae</name>
    <dbReference type="NCBI Taxonomy" id="696074"/>
    <lineage>
        <taxon>Bacteria</taxon>
        <taxon>Pseudomonadati</taxon>
        <taxon>Pseudomonadota</taxon>
        <taxon>Betaproteobacteria</taxon>
        <taxon>Burkholderiales</taxon>
        <taxon>Comamonadaceae</taxon>
        <taxon>Caenimonas</taxon>
    </lineage>
</organism>
<protein>
    <submittedName>
        <fullName evidence="1">DUF6139 family protein</fullName>
    </submittedName>
</protein>
<dbReference type="Pfam" id="PF19636">
    <property type="entry name" value="DUF6139"/>
    <property type="match status" value="1"/>
</dbReference>
<reference evidence="2" key="1">
    <citation type="journal article" date="2019" name="Int. J. Syst. Evol. Microbiol.">
        <title>The Global Catalogue of Microorganisms (GCM) 10K type strain sequencing project: providing services to taxonomists for standard genome sequencing and annotation.</title>
        <authorList>
            <consortium name="The Broad Institute Genomics Platform"/>
            <consortium name="The Broad Institute Genome Sequencing Center for Infectious Disease"/>
            <person name="Wu L."/>
            <person name="Ma J."/>
        </authorList>
    </citation>
    <scope>NUCLEOTIDE SEQUENCE [LARGE SCALE GENOMIC DNA]</scope>
    <source>
        <strain evidence="2">CCUG 57401</strain>
    </source>
</reference>
<dbReference type="RefSeq" id="WP_376849428.1">
    <property type="nucleotide sequence ID" value="NZ_JBHSMF010000006.1"/>
</dbReference>
<evidence type="ECO:0000313" key="1">
    <source>
        <dbReference type="EMBL" id="MFC5497380.1"/>
    </source>
</evidence>
<dbReference type="EMBL" id="JBHSMF010000006">
    <property type="protein sequence ID" value="MFC5497380.1"/>
    <property type="molecule type" value="Genomic_DNA"/>
</dbReference>
<evidence type="ECO:0000313" key="2">
    <source>
        <dbReference type="Proteomes" id="UP001596037"/>
    </source>
</evidence>
<accession>A0ABW0NBV4</accession>
<sequence length="79" mass="9136">MRVDIYRRPEPEHKLSYLVVPEGRVIPEEATNVDWVSEQRGVDFDESESAWEELGIDDPQRQISEKGYAITGVLHQLPE</sequence>